<dbReference type="GO" id="GO:0004222">
    <property type="term" value="F:metalloendopeptidase activity"/>
    <property type="evidence" value="ECO:0007669"/>
    <property type="project" value="InterPro"/>
</dbReference>
<evidence type="ECO:0000256" key="7">
    <source>
        <dbReference type="ARBA" id="ARBA00022833"/>
    </source>
</evidence>
<comment type="caution">
    <text evidence="13">The sequence shown here is derived from an EMBL/GenBank/DDBJ whole genome shotgun (WGS) entry which is preliminary data.</text>
</comment>
<reference evidence="14" key="1">
    <citation type="submission" date="2017-09" db="EMBL/GenBank/DDBJ databases">
        <title>Depth-based differentiation of microbial function through sediment-hosted aquifers and enrichment of novel symbionts in the deep terrestrial subsurface.</title>
        <authorList>
            <person name="Probst A.J."/>
            <person name="Ladd B."/>
            <person name="Jarett J.K."/>
            <person name="Geller-Mcgrath D.E."/>
            <person name="Sieber C.M.K."/>
            <person name="Emerson J.B."/>
            <person name="Anantharaman K."/>
            <person name="Thomas B.C."/>
            <person name="Malmstrom R."/>
            <person name="Stieglmeier M."/>
            <person name="Klingl A."/>
            <person name="Woyke T."/>
            <person name="Ryan C.M."/>
            <person name="Banfield J.F."/>
        </authorList>
    </citation>
    <scope>NUCLEOTIDE SEQUENCE [LARGE SCALE GENOMIC DNA]</scope>
</reference>
<evidence type="ECO:0000256" key="8">
    <source>
        <dbReference type="ARBA" id="ARBA00022989"/>
    </source>
</evidence>
<dbReference type="GO" id="GO:0016020">
    <property type="term" value="C:membrane"/>
    <property type="evidence" value="ECO:0007669"/>
    <property type="project" value="UniProtKB-SubCell"/>
</dbReference>
<keyword evidence="7" id="KW-0862">Zinc</keyword>
<evidence type="ECO:0000313" key="14">
    <source>
        <dbReference type="Proteomes" id="UP000228503"/>
    </source>
</evidence>
<dbReference type="PANTHER" id="PTHR42837">
    <property type="entry name" value="REGULATOR OF SIGMA-E PROTEASE RSEP"/>
    <property type="match status" value="1"/>
</dbReference>
<keyword evidence="6" id="KW-0378">Hydrolase</keyword>
<dbReference type="Pfam" id="PF02163">
    <property type="entry name" value="Peptidase_M50"/>
    <property type="match status" value="1"/>
</dbReference>
<evidence type="ECO:0000256" key="3">
    <source>
        <dbReference type="ARBA" id="ARBA00007931"/>
    </source>
</evidence>
<feature type="transmembrane region" description="Helical" evidence="11">
    <location>
        <begin position="101"/>
        <end position="123"/>
    </location>
</feature>
<dbReference type="PANTHER" id="PTHR42837:SF2">
    <property type="entry name" value="MEMBRANE METALLOPROTEASE ARASP2, CHLOROPLASTIC-RELATED"/>
    <property type="match status" value="1"/>
</dbReference>
<dbReference type="Gene3D" id="2.30.42.10">
    <property type="match status" value="1"/>
</dbReference>
<comment type="subcellular location">
    <subcellularLocation>
        <location evidence="2">Membrane</location>
        <topology evidence="2">Multi-pass membrane protein</topology>
    </subcellularLocation>
</comment>
<keyword evidence="10 11" id="KW-0472">Membrane</keyword>
<dbReference type="SUPFAM" id="SSF50156">
    <property type="entry name" value="PDZ domain-like"/>
    <property type="match status" value="1"/>
</dbReference>
<keyword evidence="8 11" id="KW-1133">Transmembrane helix</keyword>
<accession>A0A2M7U074</accession>
<evidence type="ECO:0000256" key="5">
    <source>
        <dbReference type="ARBA" id="ARBA00022692"/>
    </source>
</evidence>
<feature type="domain" description="PDZ" evidence="12">
    <location>
        <begin position="125"/>
        <end position="203"/>
    </location>
</feature>
<keyword evidence="4" id="KW-0645">Protease</keyword>
<dbReference type="InterPro" id="IPR008915">
    <property type="entry name" value="Peptidase_M50"/>
</dbReference>
<evidence type="ECO:0000256" key="9">
    <source>
        <dbReference type="ARBA" id="ARBA00023049"/>
    </source>
</evidence>
<comment type="similarity">
    <text evidence="3">Belongs to the peptidase M50B family.</text>
</comment>
<comment type="cofactor">
    <cofactor evidence="1">
        <name>Zn(2+)</name>
        <dbReference type="ChEBI" id="CHEBI:29105"/>
    </cofactor>
</comment>
<evidence type="ECO:0000256" key="10">
    <source>
        <dbReference type="ARBA" id="ARBA00023136"/>
    </source>
</evidence>
<dbReference type="PROSITE" id="PS50106">
    <property type="entry name" value="PDZ"/>
    <property type="match status" value="1"/>
</dbReference>
<sequence length="360" mass="39642">MLTAVTFLIILVILVLIHEFGHFIAAKKNGVLVEEFGFGFPPRIFGKKIGETLYSINLIPLGGFVKLYGEEYHEGKKKTPAKNDIPSHRAFVNKTPLQKTIIITAGVVMNFFLGWVLLSILFTQGVPAPAGVMVSTIQENTPAAEAGLEVGDMLISIANKDKTVTIRSTEDLIQSTKTFADLETILLVNRAGEDIKVSITPRSNPPKGEGSLGVVIEQKIEMVRHPWYSAPYYGFIESVTMIKTIGIEVLKIPAQLITKQSTDVQFTGPIGIAKVIGEARKFGITALMQITAILSLNLAVINILPFPALDGGRQVFIFYEWITGKKTNQNLEHYLNLIGIIFLLVLSAVITIFDIQKYWG</sequence>
<evidence type="ECO:0000256" key="11">
    <source>
        <dbReference type="SAM" id="Phobius"/>
    </source>
</evidence>
<dbReference type="InterPro" id="IPR001478">
    <property type="entry name" value="PDZ"/>
</dbReference>
<dbReference type="Proteomes" id="UP000228503">
    <property type="component" value="Unassembled WGS sequence"/>
</dbReference>
<evidence type="ECO:0000256" key="6">
    <source>
        <dbReference type="ARBA" id="ARBA00022801"/>
    </source>
</evidence>
<evidence type="ECO:0000256" key="4">
    <source>
        <dbReference type="ARBA" id="ARBA00022670"/>
    </source>
</evidence>
<evidence type="ECO:0000313" key="13">
    <source>
        <dbReference type="EMBL" id="PIZ63425.1"/>
    </source>
</evidence>
<feature type="transmembrane region" description="Helical" evidence="11">
    <location>
        <begin position="282"/>
        <end position="304"/>
    </location>
</feature>
<keyword evidence="9" id="KW-0482">Metalloprotease</keyword>
<name>A0A2M7U074_9BACT</name>
<evidence type="ECO:0000256" key="2">
    <source>
        <dbReference type="ARBA" id="ARBA00004141"/>
    </source>
</evidence>
<evidence type="ECO:0000256" key="1">
    <source>
        <dbReference type="ARBA" id="ARBA00001947"/>
    </source>
</evidence>
<feature type="transmembrane region" description="Helical" evidence="11">
    <location>
        <begin position="334"/>
        <end position="355"/>
    </location>
</feature>
<protein>
    <recommendedName>
        <fullName evidence="12">PDZ domain-containing protein</fullName>
    </recommendedName>
</protein>
<dbReference type="CDD" id="cd06163">
    <property type="entry name" value="S2P-M50_PDZ_RseP-like"/>
    <property type="match status" value="1"/>
</dbReference>
<dbReference type="GO" id="GO:0006508">
    <property type="term" value="P:proteolysis"/>
    <property type="evidence" value="ECO:0007669"/>
    <property type="project" value="UniProtKB-KW"/>
</dbReference>
<dbReference type="SMART" id="SM00228">
    <property type="entry name" value="PDZ"/>
    <property type="match status" value="1"/>
</dbReference>
<dbReference type="InterPro" id="IPR004387">
    <property type="entry name" value="Pept_M50_Zn"/>
</dbReference>
<evidence type="ECO:0000259" key="12">
    <source>
        <dbReference type="PROSITE" id="PS50106"/>
    </source>
</evidence>
<keyword evidence="5 11" id="KW-0812">Transmembrane</keyword>
<proteinExistence type="inferred from homology"/>
<dbReference type="EMBL" id="PFOB01000022">
    <property type="protein sequence ID" value="PIZ63425.1"/>
    <property type="molecule type" value="Genomic_DNA"/>
</dbReference>
<dbReference type="InterPro" id="IPR041489">
    <property type="entry name" value="PDZ_6"/>
</dbReference>
<dbReference type="Pfam" id="PF17820">
    <property type="entry name" value="PDZ_6"/>
    <property type="match status" value="1"/>
</dbReference>
<dbReference type="AlphaFoldDB" id="A0A2M7U074"/>
<organism evidence="13 14">
    <name type="scientific">Candidatus Roizmanbacteria bacterium CG_4_10_14_0_2_um_filter_39_13</name>
    <dbReference type="NCBI Taxonomy" id="1974825"/>
    <lineage>
        <taxon>Bacteria</taxon>
        <taxon>Candidatus Roizmaniibacteriota</taxon>
    </lineage>
</organism>
<gene>
    <name evidence="13" type="ORF">COY16_02000</name>
</gene>
<dbReference type="InterPro" id="IPR036034">
    <property type="entry name" value="PDZ_sf"/>
</dbReference>